<name>A0AAN8XQ20_POLSC</name>
<reference evidence="2 3" key="1">
    <citation type="submission" date="2023-10" db="EMBL/GenBank/DDBJ databases">
        <title>Genomes of two closely related lineages of the louse Polyplax serrata with different host specificities.</title>
        <authorList>
            <person name="Martinu J."/>
            <person name="Tarabai H."/>
            <person name="Stefka J."/>
            <person name="Hypsa V."/>
        </authorList>
    </citation>
    <scope>NUCLEOTIDE SEQUENCE [LARGE SCALE GENOMIC DNA]</scope>
    <source>
        <strain evidence="2">HR10_N</strain>
    </source>
</reference>
<sequence>MTDSGEIKQIQIEKLRLRNPVTEVSSTTKFHTASTCHRRTSNGNVTCASPKNSDDQSGGQRYSIQKEENQVLITKVCDANGFDKKEYGRSVIGSLETTLNPPKF</sequence>
<comment type="caution">
    <text evidence="2">The sequence shown here is derived from an EMBL/GenBank/DDBJ whole genome shotgun (WGS) entry which is preliminary data.</text>
</comment>
<accession>A0AAN8XQ20</accession>
<gene>
    <name evidence="2" type="ORF">RUM43_001073</name>
</gene>
<evidence type="ECO:0000313" key="2">
    <source>
        <dbReference type="EMBL" id="KAK6644800.1"/>
    </source>
</evidence>
<feature type="region of interest" description="Disordered" evidence="1">
    <location>
        <begin position="26"/>
        <end position="64"/>
    </location>
</feature>
<evidence type="ECO:0000256" key="1">
    <source>
        <dbReference type="SAM" id="MobiDB-lite"/>
    </source>
</evidence>
<proteinExistence type="predicted"/>
<feature type="compositionally biased region" description="Polar residues" evidence="1">
    <location>
        <begin position="26"/>
        <end position="63"/>
    </location>
</feature>
<dbReference type="Proteomes" id="UP001372834">
    <property type="component" value="Unassembled WGS sequence"/>
</dbReference>
<organism evidence="2 3">
    <name type="scientific">Polyplax serrata</name>
    <name type="common">Common mouse louse</name>
    <dbReference type="NCBI Taxonomy" id="468196"/>
    <lineage>
        <taxon>Eukaryota</taxon>
        <taxon>Metazoa</taxon>
        <taxon>Ecdysozoa</taxon>
        <taxon>Arthropoda</taxon>
        <taxon>Hexapoda</taxon>
        <taxon>Insecta</taxon>
        <taxon>Pterygota</taxon>
        <taxon>Neoptera</taxon>
        <taxon>Paraneoptera</taxon>
        <taxon>Psocodea</taxon>
        <taxon>Troctomorpha</taxon>
        <taxon>Phthiraptera</taxon>
        <taxon>Anoplura</taxon>
        <taxon>Polyplacidae</taxon>
        <taxon>Polyplax</taxon>
    </lineage>
</organism>
<protein>
    <submittedName>
        <fullName evidence="2">Uncharacterized protein</fullName>
    </submittedName>
</protein>
<evidence type="ECO:0000313" key="3">
    <source>
        <dbReference type="Proteomes" id="UP001372834"/>
    </source>
</evidence>
<dbReference type="AlphaFoldDB" id="A0AAN8XQ20"/>
<dbReference type="EMBL" id="JAWJWE010000001">
    <property type="protein sequence ID" value="KAK6644800.1"/>
    <property type="molecule type" value="Genomic_DNA"/>
</dbReference>